<dbReference type="GO" id="GO:0007266">
    <property type="term" value="P:Rho protein signal transduction"/>
    <property type="evidence" value="ECO:0007669"/>
    <property type="project" value="TreeGrafter"/>
</dbReference>
<evidence type="ECO:0000256" key="9">
    <source>
        <dbReference type="SAM" id="MobiDB-lite"/>
    </source>
</evidence>
<keyword evidence="13" id="KW-1185">Reference proteome</keyword>
<dbReference type="AlphaFoldDB" id="A0AAN8LIG2"/>
<evidence type="ECO:0000256" key="3">
    <source>
        <dbReference type="ARBA" id="ARBA00022692"/>
    </source>
</evidence>
<name>A0AAN8LIG2_9TELE</name>
<dbReference type="FunFam" id="2.10.50.10:FF:000012">
    <property type="entry name" value="tumor necrosis factor receptor superfamily member 16"/>
    <property type="match status" value="1"/>
</dbReference>
<evidence type="ECO:0000256" key="5">
    <source>
        <dbReference type="ARBA" id="ARBA00022989"/>
    </source>
</evidence>
<dbReference type="GO" id="GO:0005035">
    <property type="term" value="F:death receptor activity"/>
    <property type="evidence" value="ECO:0007669"/>
    <property type="project" value="TreeGrafter"/>
</dbReference>
<dbReference type="Pfam" id="PF18422">
    <property type="entry name" value="TNFR_16_TM"/>
    <property type="match status" value="1"/>
</dbReference>
<proteinExistence type="predicted"/>
<feature type="disulfide bond" evidence="8">
    <location>
        <begin position="217"/>
        <end position="232"/>
    </location>
</feature>
<dbReference type="CDD" id="cd13416">
    <property type="entry name" value="TNFRSF16"/>
    <property type="match status" value="1"/>
</dbReference>
<dbReference type="EMBL" id="JAGTTL010000015">
    <property type="protein sequence ID" value="KAK6312060.1"/>
    <property type="molecule type" value="Genomic_DNA"/>
</dbReference>
<evidence type="ECO:0000256" key="2">
    <source>
        <dbReference type="ARBA" id="ARBA00022475"/>
    </source>
</evidence>
<comment type="caution">
    <text evidence="12">The sequence shown here is derived from an EMBL/GenBank/DDBJ whole genome shotgun (WGS) entry which is preliminary data.</text>
</comment>
<feature type="repeat" description="TNFR-Cys" evidence="8">
    <location>
        <begin position="176"/>
        <end position="214"/>
    </location>
</feature>
<dbReference type="Pfam" id="PF00020">
    <property type="entry name" value="TNFR_c6"/>
    <property type="match status" value="3"/>
</dbReference>
<sequence length="418" mass="45243">MHRVNIAETRIRFPLPLFAILVSEVGWRARGHRKCTAGYRSVQSVCAGTLYARTSDLPKRRISLSKGNRSMMGTLSLVMLFGVVGVLLASKTERAVQVPCESGQYTKSGACCEECPPGEGVVRKCGANQTVCAQCLDSETYSENYSHTETCIPCTMCTGLMRMQTPCTDSNDAICVCDYNYYLSEVSGLCEPCTVCPAGQGVLAHCEHNHDTVCEECIDDTYSDRDSYLDPCLPCTICDEGIEVELSACTPVSDSFCHNPLLPSYTSPTSPLDLSSPSFTDSLPPDSSSSPTPGGETTTAQPSYPRFIGQGFNENLIPIYCSILAAVVVGLVAFIVFKRWNSCKQNKQPANNRQATAANQTVTPEGEKLHSDSGISVDSQSLQEQQHAAQAQAQTQTHRQEHIVVRVDGGPDSPPPQV</sequence>
<dbReference type="Gene3D" id="2.10.50.10">
    <property type="entry name" value="Tumor Necrosis Factor Receptor, subunit A, domain 2"/>
    <property type="match status" value="3"/>
</dbReference>
<feature type="repeat" description="TNFR-Cys" evidence="8">
    <location>
        <begin position="134"/>
        <end position="175"/>
    </location>
</feature>
<dbReference type="InterPro" id="IPR034046">
    <property type="entry name" value="TNFRSF16_N"/>
</dbReference>
<feature type="disulfide bond" evidence="8">
    <location>
        <begin position="112"/>
        <end position="125"/>
    </location>
</feature>
<feature type="transmembrane region" description="Helical" evidence="10">
    <location>
        <begin position="317"/>
        <end position="337"/>
    </location>
</feature>
<protein>
    <recommendedName>
        <fullName evidence="11">TNFR-Cys domain-containing protein</fullName>
    </recommendedName>
</protein>
<feature type="disulfide bond" evidence="8">
    <location>
        <begin position="196"/>
        <end position="214"/>
    </location>
</feature>
<accession>A0AAN8LIG2</accession>
<feature type="repeat" description="TNFR-Cys" evidence="8">
    <location>
        <begin position="99"/>
        <end position="132"/>
    </location>
</feature>
<evidence type="ECO:0000256" key="8">
    <source>
        <dbReference type="PROSITE-ProRule" id="PRU00206"/>
    </source>
</evidence>
<dbReference type="GO" id="GO:0006915">
    <property type="term" value="P:apoptotic process"/>
    <property type="evidence" value="ECO:0007669"/>
    <property type="project" value="UniProtKB-KW"/>
</dbReference>
<dbReference type="GO" id="GO:0048406">
    <property type="term" value="F:nerve growth factor binding"/>
    <property type="evidence" value="ECO:0007669"/>
    <property type="project" value="TreeGrafter"/>
</dbReference>
<evidence type="ECO:0000256" key="4">
    <source>
        <dbReference type="ARBA" id="ARBA00022703"/>
    </source>
</evidence>
<reference evidence="12 13" key="1">
    <citation type="submission" date="2021-04" db="EMBL/GenBank/DDBJ databases">
        <authorList>
            <person name="De Guttry C."/>
            <person name="Zahm M."/>
            <person name="Klopp C."/>
            <person name="Cabau C."/>
            <person name="Louis A."/>
            <person name="Berthelot C."/>
            <person name="Parey E."/>
            <person name="Roest Crollius H."/>
            <person name="Montfort J."/>
            <person name="Robinson-Rechavi M."/>
            <person name="Bucao C."/>
            <person name="Bouchez O."/>
            <person name="Gislard M."/>
            <person name="Lluch J."/>
            <person name="Milhes M."/>
            <person name="Lampietro C."/>
            <person name="Lopez Roques C."/>
            <person name="Donnadieu C."/>
            <person name="Braasch I."/>
            <person name="Desvignes T."/>
            <person name="Postlethwait J."/>
            <person name="Bobe J."/>
            <person name="Wedekind C."/>
            <person name="Guiguen Y."/>
        </authorList>
    </citation>
    <scope>NUCLEOTIDE SEQUENCE [LARGE SCALE GENOMIC DNA]</scope>
    <source>
        <strain evidence="12">Cs_M1</strain>
        <tissue evidence="12">Blood</tissue>
    </source>
</reference>
<dbReference type="InterPro" id="IPR052302">
    <property type="entry name" value="Neurotrophin_rcpt-DD"/>
</dbReference>
<evidence type="ECO:0000313" key="13">
    <source>
        <dbReference type="Proteomes" id="UP001356427"/>
    </source>
</evidence>
<feature type="transmembrane region" description="Helical" evidence="10">
    <location>
        <begin position="70"/>
        <end position="90"/>
    </location>
</feature>
<evidence type="ECO:0000256" key="1">
    <source>
        <dbReference type="ARBA" id="ARBA00004162"/>
    </source>
</evidence>
<feature type="disulfide bond" evidence="8">
    <location>
        <begin position="154"/>
        <end position="167"/>
    </location>
</feature>
<feature type="disulfide bond" evidence="8">
    <location>
        <begin position="193"/>
        <end position="206"/>
    </location>
</feature>
<keyword evidence="2" id="KW-1003">Cell membrane</keyword>
<evidence type="ECO:0000256" key="7">
    <source>
        <dbReference type="ARBA" id="ARBA00023180"/>
    </source>
</evidence>
<dbReference type="PRINTS" id="PR01966">
    <property type="entry name" value="TNFACTORR16"/>
</dbReference>
<keyword evidence="4" id="KW-0053">Apoptosis</keyword>
<feature type="compositionally biased region" description="Low complexity" evidence="9">
    <location>
        <begin position="348"/>
        <end position="363"/>
    </location>
</feature>
<dbReference type="InterPro" id="IPR001368">
    <property type="entry name" value="TNFR/NGFR_Cys_rich_reg"/>
</dbReference>
<evidence type="ECO:0000256" key="6">
    <source>
        <dbReference type="ARBA" id="ARBA00023136"/>
    </source>
</evidence>
<keyword evidence="3 10" id="KW-0812">Transmembrane</keyword>
<dbReference type="PANTHER" id="PTHR46605">
    <property type="entry name" value="TUMOR NECROSIS FACTOR RECEPTOR"/>
    <property type="match status" value="1"/>
</dbReference>
<dbReference type="PROSITE" id="PS00652">
    <property type="entry name" value="TNFR_NGFR_1"/>
    <property type="match status" value="2"/>
</dbReference>
<feature type="domain" description="TNFR-Cys" evidence="11">
    <location>
        <begin position="99"/>
        <end position="132"/>
    </location>
</feature>
<feature type="domain" description="TNFR-Cys" evidence="11">
    <location>
        <begin position="216"/>
        <end position="257"/>
    </location>
</feature>
<dbReference type="InterPro" id="IPR022325">
    <property type="entry name" value="TNFR_16"/>
</dbReference>
<evidence type="ECO:0000313" key="12">
    <source>
        <dbReference type="EMBL" id="KAK6312060.1"/>
    </source>
</evidence>
<keyword evidence="5 10" id="KW-1133">Transmembrane helix</keyword>
<feature type="repeat" description="TNFR-Cys" evidence="8">
    <location>
        <begin position="216"/>
        <end position="257"/>
    </location>
</feature>
<feature type="compositionally biased region" description="Low complexity" evidence="9">
    <location>
        <begin position="383"/>
        <end position="397"/>
    </location>
</feature>
<feature type="domain" description="TNFR-Cys" evidence="11">
    <location>
        <begin position="134"/>
        <end position="175"/>
    </location>
</feature>
<dbReference type="InterPro" id="IPR041448">
    <property type="entry name" value="TNFR16_TM"/>
</dbReference>
<dbReference type="SUPFAM" id="SSF57586">
    <property type="entry name" value="TNF receptor-like"/>
    <property type="match status" value="3"/>
</dbReference>
<feature type="compositionally biased region" description="Low complexity" evidence="9">
    <location>
        <begin position="268"/>
        <end position="293"/>
    </location>
</feature>
<keyword evidence="8" id="KW-1015">Disulfide bond</keyword>
<gene>
    <name evidence="12" type="ORF">J4Q44_G00177240</name>
</gene>
<dbReference type="GO" id="GO:0015026">
    <property type="term" value="F:coreceptor activity"/>
    <property type="evidence" value="ECO:0007669"/>
    <property type="project" value="TreeGrafter"/>
</dbReference>
<dbReference type="Proteomes" id="UP001356427">
    <property type="component" value="Unassembled WGS sequence"/>
</dbReference>
<dbReference type="GO" id="GO:0009986">
    <property type="term" value="C:cell surface"/>
    <property type="evidence" value="ECO:0007669"/>
    <property type="project" value="TreeGrafter"/>
</dbReference>
<dbReference type="FunFam" id="2.10.50.10:FF:000013">
    <property type="entry name" value="Tumor necrosis factor receptor superfamily member 16"/>
    <property type="match status" value="1"/>
</dbReference>
<evidence type="ECO:0000256" key="10">
    <source>
        <dbReference type="SAM" id="Phobius"/>
    </source>
</evidence>
<evidence type="ECO:0000259" key="11">
    <source>
        <dbReference type="PROSITE" id="PS50050"/>
    </source>
</evidence>
<feature type="region of interest" description="Disordered" evidence="9">
    <location>
        <begin position="268"/>
        <end position="303"/>
    </location>
</feature>
<comment type="subcellular location">
    <subcellularLocation>
        <location evidence="1">Cell membrane</location>
        <topology evidence="1">Single-pass membrane protein</topology>
    </subcellularLocation>
</comment>
<comment type="caution">
    <text evidence="8">Lacks conserved residue(s) required for the propagation of feature annotation.</text>
</comment>
<feature type="disulfide bond" evidence="8">
    <location>
        <begin position="157"/>
        <end position="175"/>
    </location>
</feature>
<dbReference type="GO" id="GO:0005886">
    <property type="term" value="C:plasma membrane"/>
    <property type="evidence" value="ECO:0007669"/>
    <property type="project" value="UniProtKB-SubCell"/>
</dbReference>
<feature type="region of interest" description="Disordered" evidence="9">
    <location>
        <begin position="346"/>
        <end position="418"/>
    </location>
</feature>
<dbReference type="SMART" id="SM00208">
    <property type="entry name" value="TNFR"/>
    <property type="match status" value="4"/>
</dbReference>
<dbReference type="Gene3D" id="6.10.250.1780">
    <property type="match status" value="1"/>
</dbReference>
<keyword evidence="7" id="KW-0325">Glycoprotein</keyword>
<feature type="compositionally biased region" description="Polar residues" evidence="9">
    <location>
        <begin position="373"/>
        <end position="382"/>
    </location>
</feature>
<organism evidence="12 13">
    <name type="scientific">Coregonus suidteri</name>
    <dbReference type="NCBI Taxonomy" id="861788"/>
    <lineage>
        <taxon>Eukaryota</taxon>
        <taxon>Metazoa</taxon>
        <taxon>Chordata</taxon>
        <taxon>Craniata</taxon>
        <taxon>Vertebrata</taxon>
        <taxon>Euteleostomi</taxon>
        <taxon>Actinopterygii</taxon>
        <taxon>Neopterygii</taxon>
        <taxon>Teleostei</taxon>
        <taxon>Protacanthopterygii</taxon>
        <taxon>Salmoniformes</taxon>
        <taxon>Salmonidae</taxon>
        <taxon>Coregoninae</taxon>
        <taxon>Coregonus</taxon>
    </lineage>
</organism>
<dbReference type="PANTHER" id="PTHR46605:SF6">
    <property type="entry name" value="NERVE GROWTH FACTOR RECEPTOR A (TNFR SUPERFAMILY, MEMBER 16)"/>
    <property type="match status" value="1"/>
</dbReference>
<feature type="domain" description="TNFR-Cys" evidence="11">
    <location>
        <begin position="176"/>
        <end position="214"/>
    </location>
</feature>
<dbReference type="PROSITE" id="PS50050">
    <property type="entry name" value="TNFR_NGFR_2"/>
    <property type="match status" value="4"/>
</dbReference>
<keyword evidence="6 10" id="KW-0472">Membrane</keyword>